<dbReference type="InterPro" id="IPR021730">
    <property type="entry name" value="YdbH"/>
</dbReference>
<sequence length="116" mass="13049">MRLWAARCAVRHNCLLKLDITAPMKGKYKAVIALFLLLLLLPLTLMMTLGYWVPTLVGIWLPAGTRIALNESPRLTRSALRIPDLRYLAGIANWRRLKTLRCRTPAAGVCTPPRSI</sequence>
<evidence type="ECO:0000313" key="2">
    <source>
        <dbReference type="EMBL" id="VFS54808.1"/>
    </source>
</evidence>
<organism evidence="2 3">
    <name type="scientific">Kluyvera cryocrescens</name>
    <name type="common">Kluyvera citrophila</name>
    <dbReference type="NCBI Taxonomy" id="580"/>
    <lineage>
        <taxon>Bacteria</taxon>
        <taxon>Pseudomonadati</taxon>
        <taxon>Pseudomonadota</taxon>
        <taxon>Gammaproteobacteria</taxon>
        <taxon>Enterobacterales</taxon>
        <taxon>Enterobacteriaceae</taxon>
        <taxon>Kluyvera</taxon>
    </lineage>
</organism>
<reference evidence="2 3" key="1">
    <citation type="submission" date="2019-03" db="EMBL/GenBank/DDBJ databases">
        <authorList>
            <consortium name="Pathogen Informatics"/>
        </authorList>
    </citation>
    <scope>NUCLEOTIDE SEQUENCE [LARGE SCALE GENOMIC DNA]</scope>
    <source>
        <strain evidence="2 3">NCTC12993</strain>
    </source>
</reference>
<protein>
    <submittedName>
        <fullName evidence="2">Uncharacterized protein</fullName>
    </submittedName>
</protein>
<dbReference type="AlphaFoldDB" id="A0A485A4W3"/>
<keyword evidence="1" id="KW-0472">Membrane</keyword>
<evidence type="ECO:0000256" key="1">
    <source>
        <dbReference type="SAM" id="Phobius"/>
    </source>
</evidence>
<keyword evidence="1" id="KW-0812">Transmembrane</keyword>
<accession>A0A485A4W3</accession>
<dbReference type="Proteomes" id="UP000401081">
    <property type="component" value="Unassembled WGS sequence"/>
</dbReference>
<dbReference type="Pfam" id="PF11739">
    <property type="entry name" value="YdbH-like"/>
    <property type="match status" value="1"/>
</dbReference>
<name>A0A485A4W3_KLUCR</name>
<feature type="transmembrane region" description="Helical" evidence="1">
    <location>
        <begin position="30"/>
        <end position="53"/>
    </location>
</feature>
<proteinExistence type="predicted"/>
<keyword evidence="3" id="KW-1185">Reference proteome</keyword>
<keyword evidence="1" id="KW-1133">Transmembrane helix</keyword>
<dbReference type="EMBL" id="CAADJD010000001">
    <property type="protein sequence ID" value="VFS54808.1"/>
    <property type="molecule type" value="Genomic_DNA"/>
</dbReference>
<gene>
    <name evidence="2" type="ORF">NCTC12993_00031</name>
</gene>
<evidence type="ECO:0000313" key="3">
    <source>
        <dbReference type="Proteomes" id="UP000401081"/>
    </source>
</evidence>